<proteinExistence type="predicted"/>
<gene>
    <name evidence="2" type="ORF">GCM10011534_28610</name>
</gene>
<reference evidence="2" key="2">
    <citation type="submission" date="2020-09" db="EMBL/GenBank/DDBJ databases">
        <authorList>
            <person name="Sun Q."/>
            <person name="Zhou Y."/>
        </authorList>
    </citation>
    <scope>NUCLEOTIDE SEQUENCE</scope>
    <source>
        <strain evidence="2">CGMCC 1.6293</strain>
    </source>
</reference>
<evidence type="ECO:0000313" key="2">
    <source>
        <dbReference type="EMBL" id="GGM05121.1"/>
    </source>
</evidence>
<organism evidence="2 3">
    <name type="scientific">Pseudooceanicola nanhaiensis</name>
    <dbReference type="NCBI Taxonomy" id="375761"/>
    <lineage>
        <taxon>Bacteria</taxon>
        <taxon>Pseudomonadati</taxon>
        <taxon>Pseudomonadota</taxon>
        <taxon>Alphaproteobacteria</taxon>
        <taxon>Rhodobacterales</taxon>
        <taxon>Paracoccaceae</taxon>
        <taxon>Pseudooceanicola</taxon>
    </lineage>
</organism>
<accession>A0A917WHS3</accession>
<sequence>MTKAALISDKPTASQGLIATDHHETAKMTKKGSAVTTNSKRLRDGNGVR</sequence>
<reference evidence="2" key="1">
    <citation type="journal article" date="2014" name="Int. J. Syst. Evol. Microbiol.">
        <title>Complete genome sequence of Corynebacterium casei LMG S-19264T (=DSM 44701T), isolated from a smear-ripened cheese.</title>
        <authorList>
            <consortium name="US DOE Joint Genome Institute (JGI-PGF)"/>
            <person name="Walter F."/>
            <person name="Albersmeier A."/>
            <person name="Kalinowski J."/>
            <person name="Ruckert C."/>
        </authorList>
    </citation>
    <scope>NUCLEOTIDE SEQUENCE</scope>
    <source>
        <strain evidence="2">CGMCC 1.6293</strain>
    </source>
</reference>
<evidence type="ECO:0000256" key="1">
    <source>
        <dbReference type="SAM" id="MobiDB-lite"/>
    </source>
</evidence>
<name>A0A917WHS3_9RHOB</name>
<comment type="caution">
    <text evidence="2">The sequence shown here is derived from an EMBL/GenBank/DDBJ whole genome shotgun (WGS) entry which is preliminary data.</text>
</comment>
<keyword evidence="3" id="KW-1185">Reference proteome</keyword>
<dbReference type="Proteomes" id="UP000649829">
    <property type="component" value="Unassembled WGS sequence"/>
</dbReference>
<dbReference type="AlphaFoldDB" id="A0A917WHS3"/>
<protein>
    <submittedName>
        <fullName evidence="2">Uncharacterized protein</fullName>
    </submittedName>
</protein>
<evidence type="ECO:0000313" key="3">
    <source>
        <dbReference type="Proteomes" id="UP000649829"/>
    </source>
</evidence>
<feature type="region of interest" description="Disordered" evidence="1">
    <location>
        <begin position="1"/>
        <end position="49"/>
    </location>
</feature>
<dbReference type="EMBL" id="BMLF01000002">
    <property type="protein sequence ID" value="GGM05121.1"/>
    <property type="molecule type" value="Genomic_DNA"/>
</dbReference>